<keyword evidence="4" id="KW-0862">Zinc</keyword>
<dbReference type="Proteomes" id="UP000826656">
    <property type="component" value="Unassembled WGS sequence"/>
</dbReference>
<sequence length="963" mass="110742">MKDLLVDLMLHYGVKGPSGKFYLLEGSEGIKTLQYLLNEQFKVVNFFAVDDFEETVFAPNIIHHSETYLVECEYGTDAETESDDDQSSDDEYNFDELELIKMLKSKEVNADLSHYKELHPSMTFKDLNEARKIVNLYSLANSKPIVVGKSDRTRLRYKCMIGCPFVLLISQDGKGPGFKVKTLKINHNCEDAFKNPRACTSTLAQYFKSKLQNNPQYKLKDMRKDLKDQFNLNASTSKLKRAKRMALQKLQGSFLDDFNRIEAYANELRLSNPGSDIVINLSKDALEQGKRKFLRMYICFNALKLGWKEGLRPFIGLDGTFLKGQCKGQLLVAMAQDSQNCFYPLAWAVVDKETTRTWIWFLQLLNNSLNLKDGQTITFMSDMQKGLINAVKNVLPLSHHRYCVRHIEANWMKRFRSGEMKKLLWWAAWSTYEEDFKDQLSALGALSKSAAKDLLKYPPQTWCRAYLDTICKNQMVDNNFTESFNSWILEARGKPILKMLEDIRIKIMNRLREKEEDARKWTTDYSPKCMKLFTAYMRIAQLCSVDFNGDLGYEVSEGEDRHTVNLVEKKCTCRSWQLTGIPCPHAIKAMLYQKIEPKNEINWWYSKEAYLMTYREKLMPVRGEQFWNVLPEHAMVPPDLVKTVGRPKTKRTREKDAAIKRAGEWAHSRKGTKMTCSKCGETTHNARTCNFVEGEQGATLKRKRGRTEEESEEESEEEVEEPHGEDYDVNSSAPRPTQDEECHFMSSLQYEPFGPAREPESDPDIRPQEDQGTANMMYHVARASEFLVITGIGINELKITKKALVQEANSVLYKKQKEAEAELYENRKAVEAKKLAAEAQTYAVQLVADAALYAKKKEAEGLKGIAEAEGVYVRSLMSALGGNYNALRDYMMIDKGMFKDIAKFNAEAIKGLQPKISIWSNGGQMDRWLMEQVVDMLESKNWLLFTKHCLIYLRLCMNKLPAH</sequence>
<evidence type="ECO:0000256" key="8">
    <source>
        <dbReference type="SAM" id="MobiDB-lite"/>
    </source>
</evidence>
<evidence type="ECO:0000256" key="2">
    <source>
        <dbReference type="ARBA" id="ARBA00022723"/>
    </source>
</evidence>
<feature type="compositionally biased region" description="Acidic residues" evidence="8">
    <location>
        <begin position="709"/>
        <end position="720"/>
    </location>
</feature>
<evidence type="ECO:0000256" key="3">
    <source>
        <dbReference type="ARBA" id="ARBA00022771"/>
    </source>
</evidence>
<evidence type="ECO:0000256" key="7">
    <source>
        <dbReference type="PROSITE-ProRule" id="PRU00325"/>
    </source>
</evidence>
<reference evidence="10 11" key="1">
    <citation type="journal article" date="2021" name="bioRxiv">
        <title>Chromosome-scale and haplotype-resolved genome assembly of a tetraploid potato cultivar.</title>
        <authorList>
            <person name="Sun H."/>
            <person name="Jiao W.-B."/>
            <person name="Krause K."/>
            <person name="Campoy J.A."/>
            <person name="Goel M."/>
            <person name="Folz-Donahue K."/>
            <person name="Kukat C."/>
            <person name="Huettel B."/>
            <person name="Schneeberger K."/>
        </authorList>
    </citation>
    <scope>NUCLEOTIDE SEQUENCE [LARGE SCALE GENOMIC DNA]</scope>
    <source>
        <strain evidence="10">SolTubOtavaFocal</strain>
        <tissue evidence="10">Leaves</tissue>
    </source>
</reference>
<dbReference type="Pfam" id="PF04434">
    <property type="entry name" value="SWIM"/>
    <property type="match status" value="1"/>
</dbReference>
<evidence type="ECO:0000256" key="5">
    <source>
        <dbReference type="ARBA" id="ARBA00023125"/>
    </source>
</evidence>
<feature type="compositionally biased region" description="Basic and acidic residues" evidence="8">
    <location>
        <begin position="653"/>
        <end position="666"/>
    </location>
</feature>
<feature type="region of interest" description="Disordered" evidence="8">
    <location>
        <begin position="751"/>
        <end position="770"/>
    </location>
</feature>
<evidence type="ECO:0000256" key="6">
    <source>
        <dbReference type="ARBA" id="ARBA00023172"/>
    </source>
</evidence>
<protein>
    <recommendedName>
        <fullName evidence="9">SWIM-type domain-containing protein</fullName>
    </recommendedName>
</protein>
<dbReference type="PANTHER" id="PTHR31973:SF189">
    <property type="entry name" value="TRANSPOSASE, MUDR, PLANT, MULE TRANSPOSASE DOMAIN PROTEIN-RELATED"/>
    <property type="match status" value="1"/>
</dbReference>
<evidence type="ECO:0000256" key="1">
    <source>
        <dbReference type="ARBA" id="ARBA00022578"/>
    </source>
</evidence>
<keyword evidence="2" id="KW-0479">Metal-binding</keyword>
<dbReference type="EMBL" id="JAIVGD010000015">
    <property type="protein sequence ID" value="KAH0758938.1"/>
    <property type="molecule type" value="Genomic_DNA"/>
</dbReference>
<dbReference type="PROSITE" id="PS01007">
    <property type="entry name" value="TRANSPOSASE_MUTATOR"/>
    <property type="match status" value="1"/>
</dbReference>
<feature type="compositionally biased region" description="Basic and acidic residues" evidence="8">
    <location>
        <begin position="757"/>
        <end position="769"/>
    </location>
</feature>
<keyword evidence="5" id="KW-0238">DNA-binding</keyword>
<name>A0ABQ7V5C6_SOLTU</name>
<feature type="region of interest" description="Disordered" evidence="8">
    <location>
        <begin position="697"/>
        <end position="739"/>
    </location>
</feature>
<dbReference type="PROSITE" id="PS50966">
    <property type="entry name" value="ZF_SWIM"/>
    <property type="match status" value="1"/>
</dbReference>
<dbReference type="SMART" id="SM00575">
    <property type="entry name" value="ZnF_PMZ"/>
    <property type="match status" value="1"/>
</dbReference>
<dbReference type="InterPro" id="IPR001207">
    <property type="entry name" value="Transposase_mutator"/>
</dbReference>
<evidence type="ECO:0000256" key="4">
    <source>
        <dbReference type="ARBA" id="ARBA00022833"/>
    </source>
</evidence>
<dbReference type="InterPro" id="IPR006564">
    <property type="entry name" value="Znf_PMZ"/>
</dbReference>
<keyword evidence="11" id="KW-1185">Reference proteome</keyword>
<feature type="domain" description="SWIM-type" evidence="9">
    <location>
        <begin position="553"/>
        <end position="594"/>
    </location>
</feature>
<evidence type="ECO:0000259" key="9">
    <source>
        <dbReference type="PROSITE" id="PS50966"/>
    </source>
</evidence>
<dbReference type="Pfam" id="PF10551">
    <property type="entry name" value="MULE"/>
    <property type="match status" value="1"/>
</dbReference>
<comment type="caution">
    <text evidence="10">The sequence shown here is derived from an EMBL/GenBank/DDBJ whole genome shotgun (WGS) entry which is preliminary data.</text>
</comment>
<evidence type="ECO:0000313" key="11">
    <source>
        <dbReference type="Proteomes" id="UP000826656"/>
    </source>
</evidence>
<gene>
    <name evidence="10" type="ORF">KY290_022431</name>
</gene>
<organism evidence="10 11">
    <name type="scientific">Solanum tuberosum</name>
    <name type="common">Potato</name>
    <dbReference type="NCBI Taxonomy" id="4113"/>
    <lineage>
        <taxon>Eukaryota</taxon>
        <taxon>Viridiplantae</taxon>
        <taxon>Streptophyta</taxon>
        <taxon>Embryophyta</taxon>
        <taxon>Tracheophyta</taxon>
        <taxon>Spermatophyta</taxon>
        <taxon>Magnoliopsida</taxon>
        <taxon>eudicotyledons</taxon>
        <taxon>Gunneridae</taxon>
        <taxon>Pentapetalae</taxon>
        <taxon>asterids</taxon>
        <taxon>lamiids</taxon>
        <taxon>Solanales</taxon>
        <taxon>Solanaceae</taxon>
        <taxon>Solanoideae</taxon>
        <taxon>Solaneae</taxon>
        <taxon>Solanum</taxon>
    </lineage>
</organism>
<accession>A0ABQ7V5C6</accession>
<keyword evidence="1" id="KW-0815">Transposition</keyword>
<dbReference type="PANTHER" id="PTHR31973">
    <property type="entry name" value="POLYPROTEIN, PUTATIVE-RELATED"/>
    <property type="match status" value="1"/>
</dbReference>
<evidence type="ECO:0000313" key="10">
    <source>
        <dbReference type="EMBL" id="KAH0758938.1"/>
    </source>
</evidence>
<dbReference type="InterPro" id="IPR007527">
    <property type="entry name" value="Znf_SWIM"/>
</dbReference>
<proteinExistence type="predicted"/>
<keyword evidence="3 7" id="KW-0863">Zinc-finger</keyword>
<keyword evidence="6" id="KW-0233">DNA recombination</keyword>
<dbReference type="InterPro" id="IPR018289">
    <property type="entry name" value="MULE_transposase_dom"/>
</dbReference>
<feature type="region of interest" description="Disordered" evidence="8">
    <location>
        <begin position="646"/>
        <end position="666"/>
    </location>
</feature>